<evidence type="ECO:0000313" key="2">
    <source>
        <dbReference type="EMBL" id="EXU61029.1"/>
    </source>
</evidence>
<dbReference type="NCBIfam" id="NF007178">
    <property type="entry name" value="PRK09609.1-3"/>
    <property type="match status" value="1"/>
</dbReference>
<proteinExistence type="predicted"/>
<dbReference type="AlphaFoldDB" id="A0A014L6E5"/>
<organism evidence="2 3">
    <name type="scientific">Mesomycoplasma ovipneumoniae 14811</name>
    <dbReference type="NCBI Taxonomy" id="1188239"/>
    <lineage>
        <taxon>Bacteria</taxon>
        <taxon>Bacillati</taxon>
        <taxon>Mycoplasmatota</taxon>
        <taxon>Mycoplasmoidales</taxon>
        <taxon>Metamycoplasmataceae</taxon>
        <taxon>Mesomycoplasma</taxon>
    </lineage>
</organism>
<feature type="transmembrane region" description="Helical" evidence="1">
    <location>
        <begin position="215"/>
        <end position="233"/>
    </location>
</feature>
<feature type="transmembrane region" description="Helical" evidence="1">
    <location>
        <begin position="80"/>
        <end position="102"/>
    </location>
</feature>
<comment type="caution">
    <text evidence="2">The sequence shown here is derived from an EMBL/GenBank/DDBJ whole genome shotgun (WGS) entry which is preliminary data.</text>
</comment>
<dbReference type="PATRIC" id="fig|1188239.3.peg.1079"/>
<keyword evidence="1" id="KW-0472">Membrane</keyword>
<reference evidence="2 3" key="1">
    <citation type="submission" date="2014-03" db="EMBL/GenBank/DDBJ databases">
        <title>Genome sequence of Mycoplasma ovipneumoniae strain 14811.</title>
        <authorList>
            <person name="Sirand-Pugnet P."/>
            <person name="Breton M."/>
            <person name="Dordet-Frisoni E."/>
            <person name="Baranowski E."/>
            <person name="Barre A."/>
            <person name="Couture C."/>
            <person name="Dupuy V."/>
            <person name="Gaurivaud P."/>
            <person name="Jacob D."/>
            <person name="Lemaitre C."/>
            <person name="Manso-Silvan L."/>
            <person name="Nikolski M."/>
            <person name="Nouvel L.-X."/>
            <person name="Poumarat F."/>
            <person name="Tardy F."/>
            <person name="Thebault P."/>
            <person name="Theil S."/>
            <person name="Citti C."/>
            <person name="Thiaucourt F."/>
            <person name="Blanchard A."/>
        </authorList>
    </citation>
    <scope>NUCLEOTIDE SEQUENCE [LARGE SCALE GENOMIC DNA]</scope>
    <source>
        <strain evidence="2 3">14811</strain>
    </source>
</reference>
<accession>A0A014L6E5</accession>
<dbReference type="eggNOG" id="ENOG5033T91">
    <property type="taxonomic scope" value="Bacteria"/>
</dbReference>
<dbReference type="GO" id="GO:0005886">
    <property type="term" value="C:plasma membrane"/>
    <property type="evidence" value="ECO:0007669"/>
    <property type="project" value="UniProtKB-SubCell"/>
</dbReference>
<dbReference type="EMBL" id="JFAD01000025">
    <property type="protein sequence ID" value="EXU61029.1"/>
    <property type="molecule type" value="Genomic_DNA"/>
</dbReference>
<dbReference type="Proteomes" id="UP000020977">
    <property type="component" value="Unassembled WGS sequence"/>
</dbReference>
<gene>
    <name evidence="2" type="ORF">MOVI_4400</name>
</gene>
<keyword evidence="1" id="KW-0812">Transmembrane</keyword>
<protein>
    <recommendedName>
        <fullName evidence="4">Substrate-specific component FolT of folate ECF transporter</fullName>
    </recommendedName>
</protein>
<feature type="transmembrane region" description="Helical" evidence="1">
    <location>
        <begin position="47"/>
        <end position="74"/>
    </location>
</feature>
<feature type="transmembrane region" description="Helical" evidence="1">
    <location>
        <begin position="175"/>
        <end position="195"/>
    </location>
</feature>
<keyword evidence="1" id="KW-1133">Transmembrane helix</keyword>
<name>A0A014L6E5_9BACT</name>
<dbReference type="GO" id="GO:0000155">
    <property type="term" value="F:phosphorelay sensor kinase activity"/>
    <property type="evidence" value="ECO:0007669"/>
    <property type="project" value="InterPro"/>
</dbReference>
<feature type="transmembrane region" description="Helical" evidence="1">
    <location>
        <begin position="12"/>
        <end position="35"/>
    </location>
</feature>
<evidence type="ECO:0008006" key="4">
    <source>
        <dbReference type="Google" id="ProtNLM"/>
    </source>
</evidence>
<sequence>MAKLTNMKISFVAIFISISVIMLIIGVRLAPFAILPNFRFSIIGLPIKITGFIFGPIVGFLTGFLSDLITFLFIPGVYSWYYTLSLSLTGFIPGIFFWFFVVQGKKWFQKDKILERLGDKIFTQKREIFNYTYHAISHNSKDANLERKMRQNLLRLQKKVAKVQGWTEEKALLNFYWISSFFVLALIAAAVISTVMFNSSIDFSKARFISSKTSFLILILFGTFSMIIFLLVARFINFFRKNERYLTLVPIVAFSALHEPIASVLAAKGDVESGALNNFETAFLTHIIISPAKIWINASVIYFTARAVLPLVYKKFSYSLT</sequence>
<dbReference type="STRING" id="1188239.MOVI_4400"/>
<dbReference type="RefSeq" id="WP_044284276.1">
    <property type="nucleotide sequence ID" value="NZ_JFAD01000025.1"/>
</dbReference>
<dbReference type="Gene3D" id="1.10.1760.20">
    <property type="match status" value="1"/>
</dbReference>
<evidence type="ECO:0000256" key="1">
    <source>
        <dbReference type="SAM" id="Phobius"/>
    </source>
</evidence>
<feature type="transmembrane region" description="Helical" evidence="1">
    <location>
        <begin position="245"/>
        <end position="267"/>
    </location>
</feature>
<evidence type="ECO:0000313" key="3">
    <source>
        <dbReference type="Proteomes" id="UP000020977"/>
    </source>
</evidence>
<dbReference type="GO" id="GO:0071555">
    <property type="term" value="P:cell wall organization"/>
    <property type="evidence" value="ECO:0007669"/>
    <property type="project" value="InterPro"/>
</dbReference>